<organism evidence="1 2">
    <name type="scientific">Flexibacter flexilis DSM 6793</name>
    <dbReference type="NCBI Taxonomy" id="927664"/>
    <lineage>
        <taxon>Bacteria</taxon>
        <taxon>Pseudomonadati</taxon>
        <taxon>Bacteroidota</taxon>
        <taxon>Cytophagia</taxon>
        <taxon>Cytophagales</taxon>
        <taxon>Flexibacteraceae</taxon>
        <taxon>Flexibacter</taxon>
    </lineage>
</organism>
<evidence type="ECO:0000313" key="2">
    <source>
        <dbReference type="Proteomes" id="UP000199514"/>
    </source>
</evidence>
<gene>
    <name evidence="1" type="ORF">SAMN05421780_101795</name>
</gene>
<dbReference type="STRING" id="927664.SAMN05421780_101795"/>
<dbReference type="Proteomes" id="UP000199514">
    <property type="component" value="Unassembled WGS sequence"/>
</dbReference>
<evidence type="ECO:0008006" key="3">
    <source>
        <dbReference type="Google" id="ProtNLM"/>
    </source>
</evidence>
<sequence>MEFTKHINFYELYHWAGFSKLVPDPIWGNKKIAEMYLQKYWLPEQEYLSVWKPIQDKIFVQGKNLPDLIYHSIFDMMALKGGCLFLEEDFKQLQRTMQEVEEEYFVIIQHSQDFTEGEPMFRMKFPVNITWEELTSGNYISAVLLEMSYNNYLVFGSKGNWGKYSANDFENPVDIIGFKPELAHIFQKYFSQPKEEQEEIREWLPQEYKELIK</sequence>
<name>A0A1I1EG39_9BACT</name>
<dbReference type="AlphaFoldDB" id="A0A1I1EG39"/>
<evidence type="ECO:0000313" key="1">
    <source>
        <dbReference type="EMBL" id="SFB86129.1"/>
    </source>
</evidence>
<reference evidence="1 2" key="1">
    <citation type="submission" date="2016-10" db="EMBL/GenBank/DDBJ databases">
        <authorList>
            <person name="de Groot N.N."/>
        </authorList>
    </citation>
    <scope>NUCLEOTIDE SEQUENCE [LARGE SCALE GENOMIC DNA]</scope>
    <source>
        <strain evidence="1 2">DSM 6793</strain>
    </source>
</reference>
<proteinExistence type="predicted"/>
<dbReference type="RefSeq" id="WP_091507644.1">
    <property type="nucleotide sequence ID" value="NZ_FOLE01000001.1"/>
</dbReference>
<accession>A0A1I1EG39</accession>
<keyword evidence="2" id="KW-1185">Reference proteome</keyword>
<dbReference type="OrthoDB" id="981112at2"/>
<dbReference type="EMBL" id="FOLE01000001">
    <property type="protein sequence ID" value="SFB86129.1"/>
    <property type="molecule type" value="Genomic_DNA"/>
</dbReference>
<protein>
    <recommendedName>
        <fullName evidence="3">Immunity protein 19</fullName>
    </recommendedName>
</protein>